<comment type="caution">
    <text evidence="10">The sequence shown here is derived from an EMBL/GenBank/DDBJ whole genome shotgun (WGS) entry which is preliminary data.</text>
</comment>
<keyword evidence="2 8" id="KW-0813">Transport</keyword>
<dbReference type="PANTHER" id="PTHR39163:SF1">
    <property type="entry name" value="FERREDOXIN"/>
    <property type="match status" value="1"/>
</dbReference>
<dbReference type="GO" id="GO:0009055">
    <property type="term" value="F:electron transfer activity"/>
    <property type="evidence" value="ECO:0007669"/>
    <property type="project" value="UniProtKB-UniRule"/>
</dbReference>
<feature type="domain" description="4Fe-4S ferredoxin-type" evidence="9">
    <location>
        <begin position="5"/>
        <end position="33"/>
    </location>
</feature>
<dbReference type="AlphaFoldDB" id="A0AA89I8E3"/>
<evidence type="ECO:0000313" key="10">
    <source>
        <dbReference type="EMBL" id="KRM23790.1"/>
    </source>
</evidence>
<evidence type="ECO:0000313" key="11">
    <source>
        <dbReference type="Proteomes" id="UP000050823"/>
    </source>
</evidence>
<evidence type="ECO:0000256" key="5">
    <source>
        <dbReference type="ARBA" id="ARBA00022982"/>
    </source>
</evidence>
<protein>
    <recommendedName>
        <fullName evidence="8">Ferredoxin</fullName>
    </recommendedName>
</protein>
<keyword evidence="7 8" id="KW-0411">Iron-sulfur</keyword>
<keyword evidence="4 8" id="KW-0479">Metal-binding</keyword>
<name>A0AA89I8E3_9LACO</name>
<dbReference type="PANTHER" id="PTHR39163">
    <property type="entry name" value="FERREDOXIN"/>
    <property type="match status" value="1"/>
</dbReference>
<keyword evidence="6 8" id="KW-0408">Iron</keyword>
<comment type="cofactor">
    <cofactor evidence="1">
        <name>[4Fe-4S] cluster</name>
        <dbReference type="ChEBI" id="CHEBI:49883"/>
    </cofactor>
</comment>
<organism evidence="10 11">
    <name type="scientific">Latilactobacillus graminis DSM 20719</name>
    <dbReference type="NCBI Taxonomy" id="1423752"/>
    <lineage>
        <taxon>Bacteria</taxon>
        <taxon>Bacillati</taxon>
        <taxon>Bacillota</taxon>
        <taxon>Bacilli</taxon>
        <taxon>Lactobacillales</taxon>
        <taxon>Lactobacillaceae</taxon>
        <taxon>Latilactobacillus</taxon>
    </lineage>
</organism>
<evidence type="ECO:0000256" key="7">
    <source>
        <dbReference type="ARBA" id="ARBA00023014"/>
    </source>
</evidence>
<accession>A0AA89I8E3</accession>
<comment type="function">
    <text evidence="8">Ferredoxins are iron-sulfur proteins that transfer electrons in a wide variety of metabolic reactions.</text>
</comment>
<dbReference type="SUPFAM" id="SSF54862">
    <property type="entry name" value="4Fe-4S ferredoxins"/>
    <property type="match status" value="1"/>
</dbReference>
<dbReference type="Proteomes" id="UP000050823">
    <property type="component" value="Unassembled WGS sequence"/>
</dbReference>
<evidence type="ECO:0000256" key="2">
    <source>
        <dbReference type="ARBA" id="ARBA00022448"/>
    </source>
</evidence>
<evidence type="ECO:0000256" key="8">
    <source>
        <dbReference type="RuleBase" id="RU368020"/>
    </source>
</evidence>
<dbReference type="InterPro" id="IPR001080">
    <property type="entry name" value="3Fe4S_ferredoxin"/>
</dbReference>
<evidence type="ECO:0000256" key="4">
    <source>
        <dbReference type="ARBA" id="ARBA00022723"/>
    </source>
</evidence>
<dbReference type="InterPro" id="IPR017896">
    <property type="entry name" value="4Fe4S_Fe-S-bd"/>
</dbReference>
<dbReference type="Gene3D" id="3.30.70.20">
    <property type="match status" value="1"/>
</dbReference>
<sequence>MNSMLYSKVISERCIACGLCQLKAPDLFDYDQEGIAFFKPDHNRGCIPIEDPKERIAFKTAYTACPTGAIVRQSVPFLS</sequence>
<dbReference type="InterPro" id="IPR052395">
    <property type="entry name" value="ET_Ferredoxin"/>
</dbReference>
<proteinExistence type="predicted"/>
<evidence type="ECO:0000256" key="6">
    <source>
        <dbReference type="ARBA" id="ARBA00023004"/>
    </source>
</evidence>
<dbReference type="EMBL" id="AYZB01000006">
    <property type="protein sequence ID" value="KRM23790.1"/>
    <property type="molecule type" value="Genomic_DNA"/>
</dbReference>
<dbReference type="PRINTS" id="PR00352">
    <property type="entry name" value="3FE4SFRDOXIN"/>
</dbReference>
<gene>
    <name evidence="10" type="ORF">FC90_GL001310</name>
</gene>
<evidence type="ECO:0000256" key="3">
    <source>
        <dbReference type="ARBA" id="ARBA00022485"/>
    </source>
</evidence>
<reference evidence="10 11" key="1">
    <citation type="journal article" date="2015" name="Genome Announc.">
        <title>Expanding the biotechnology potential of lactobacilli through comparative genomics of 213 strains and associated genera.</title>
        <authorList>
            <person name="Sun Z."/>
            <person name="Harris H.M."/>
            <person name="McCann A."/>
            <person name="Guo C."/>
            <person name="Argimon S."/>
            <person name="Zhang W."/>
            <person name="Yang X."/>
            <person name="Jeffery I.B."/>
            <person name="Cooney J.C."/>
            <person name="Kagawa T.F."/>
            <person name="Liu W."/>
            <person name="Song Y."/>
            <person name="Salvetti E."/>
            <person name="Wrobel A."/>
            <person name="Rasinkangas P."/>
            <person name="Parkhill J."/>
            <person name="Rea M.C."/>
            <person name="O'Sullivan O."/>
            <person name="Ritari J."/>
            <person name="Douillard F.P."/>
            <person name="Paul Ross R."/>
            <person name="Yang R."/>
            <person name="Briner A.E."/>
            <person name="Felis G.E."/>
            <person name="de Vos W.M."/>
            <person name="Barrangou R."/>
            <person name="Klaenhammer T.R."/>
            <person name="Caufield P.W."/>
            <person name="Cui Y."/>
            <person name="Zhang H."/>
            <person name="O'Toole P.W."/>
        </authorList>
    </citation>
    <scope>NUCLEOTIDE SEQUENCE [LARGE SCALE GENOMIC DNA]</scope>
    <source>
        <strain evidence="10 11">DSM 20719</strain>
    </source>
</reference>
<keyword evidence="3" id="KW-0004">4Fe-4S</keyword>
<evidence type="ECO:0000256" key="1">
    <source>
        <dbReference type="ARBA" id="ARBA00001966"/>
    </source>
</evidence>
<dbReference type="GO" id="GO:0005506">
    <property type="term" value="F:iron ion binding"/>
    <property type="evidence" value="ECO:0007669"/>
    <property type="project" value="UniProtKB-UniRule"/>
</dbReference>
<keyword evidence="5 8" id="KW-0249">Electron transport</keyword>
<dbReference type="PROSITE" id="PS51379">
    <property type="entry name" value="4FE4S_FER_2"/>
    <property type="match status" value="1"/>
</dbReference>
<evidence type="ECO:0000259" key="9">
    <source>
        <dbReference type="PROSITE" id="PS51379"/>
    </source>
</evidence>
<dbReference type="Pfam" id="PF13370">
    <property type="entry name" value="Fer4_13"/>
    <property type="match status" value="1"/>
</dbReference>
<dbReference type="GO" id="GO:0051539">
    <property type="term" value="F:4 iron, 4 sulfur cluster binding"/>
    <property type="evidence" value="ECO:0007669"/>
    <property type="project" value="UniProtKB-KW"/>
</dbReference>